<keyword evidence="7" id="KW-0325">Glycoprotein</keyword>
<feature type="domain" description="Ig-like" evidence="11">
    <location>
        <begin position="43"/>
        <end position="160"/>
    </location>
</feature>
<keyword evidence="6" id="KW-1015">Disulfide bond</keyword>
<evidence type="ECO:0000259" key="11">
    <source>
        <dbReference type="PROSITE" id="PS50835"/>
    </source>
</evidence>
<keyword evidence="8" id="KW-0393">Immunoglobulin domain</keyword>
<evidence type="ECO:0000313" key="12">
    <source>
        <dbReference type="Proteomes" id="UP000515145"/>
    </source>
</evidence>
<protein>
    <submittedName>
        <fullName evidence="13">Junctional adhesion molecule B-like</fullName>
    </submittedName>
</protein>
<dbReference type="Gene3D" id="2.60.40.10">
    <property type="entry name" value="Immunoglobulins"/>
    <property type="match status" value="1"/>
</dbReference>
<proteinExistence type="predicted"/>
<keyword evidence="3" id="KW-0732">Signal</keyword>
<feature type="transmembrane region" description="Helical" evidence="10">
    <location>
        <begin position="173"/>
        <end position="198"/>
    </location>
</feature>
<dbReference type="PROSITE" id="PS50835">
    <property type="entry name" value="IG_LIKE"/>
    <property type="match status" value="1"/>
</dbReference>
<evidence type="ECO:0000256" key="1">
    <source>
        <dbReference type="ARBA" id="ARBA00004479"/>
    </source>
</evidence>
<evidence type="ECO:0000256" key="7">
    <source>
        <dbReference type="ARBA" id="ARBA00023180"/>
    </source>
</evidence>
<evidence type="ECO:0000256" key="6">
    <source>
        <dbReference type="ARBA" id="ARBA00023157"/>
    </source>
</evidence>
<dbReference type="Pfam" id="PF07686">
    <property type="entry name" value="V-set"/>
    <property type="match status" value="1"/>
</dbReference>
<dbReference type="InterPro" id="IPR000920">
    <property type="entry name" value="Myelin_P0-rel"/>
</dbReference>
<evidence type="ECO:0000256" key="10">
    <source>
        <dbReference type="SAM" id="Phobius"/>
    </source>
</evidence>
<dbReference type="InterPro" id="IPR013783">
    <property type="entry name" value="Ig-like_fold"/>
</dbReference>
<dbReference type="InterPro" id="IPR013106">
    <property type="entry name" value="Ig_V-set"/>
</dbReference>
<accession>A0A6P7I4K6</accession>
<comment type="subcellular location">
    <subcellularLocation>
        <location evidence="1">Membrane</location>
        <topology evidence="1">Single-pass type I membrane protein</topology>
    </subcellularLocation>
</comment>
<dbReference type="OrthoDB" id="7225082at2759"/>
<dbReference type="InterPro" id="IPR036179">
    <property type="entry name" value="Ig-like_dom_sf"/>
</dbReference>
<dbReference type="GeneID" id="114435371"/>
<evidence type="ECO:0000256" key="8">
    <source>
        <dbReference type="ARBA" id="ARBA00023319"/>
    </source>
</evidence>
<evidence type="ECO:0000256" key="3">
    <source>
        <dbReference type="ARBA" id="ARBA00022729"/>
    </source>
</evidence>
<dbReference type="Proteomes" id="UP000515145">
    <property type="component" value="Chromosome 5"/>
</dbReference>
<evidence type="ECO:0000313" key="13">
    <source>
        <dbReference type="RefSeq" id="XP_028260833.1"/>
    </source>
</evidence>
<dbReference type="InParanoid" id="A0A6P7I4K6"/>
<keyword evidence="4 10" id="KW-1133">Transmembrane helix</keyword>
<dbReference type="GO" id="GO:0016020">
    <property type="term" value="C:membrane"/>
    <property type="evidence" value="ECO:0007669"/>
    <property type="project" value="UniProtKB-SubCell"/>
</dbReference>
<feature type="region of interest" description="Disordered" evidence="9">
    <location>
        <begin position="203"/>
        <end position="225"/>
    </location>
</feature>
<evidence type="ECO:0000256" key="5">
    <source>
        <dbReference type="ARBA" id="ARBA00023136"/>
    </source>
</evidence>
<keyword evidence="5 10" id="KW-0472">Membrane</keyword>
<dbReference type="SMART" id="SM00406">
    <property type="entry name" value="IGv"/>
    <property type="match status" value="1"/>
</dbReference>
<name>A0A6P7I4K6_9TELE</name>
<reference evidence="13" key="1">
    <citation type="submission" date="2025-08" db="UniProtKB">
        <authorList>
            <consortium name="RefSeq"/>
        </authorList>
    </citation>
    <scope>IDENTIFICATION</scope>
</reference>
<gene>
    <name evidence="13" type="primary">LOC114435371</name>
</gene>
<evidence type="ECO:0000256" key="4">
    <source>
        <dbReference type="ARBA" id="ARBA00022989"/>
    </source>
</evidence>
<dbReference type="PANTHER" id="PTHR13869">
    <property type="entry name" value="MYELIN P0 RELATED"/>
    <property type="match status" value="1"/>
</dbReference>
<dbReference type="InterPro" id="IPR007110">
    <property type="entry name" value="Ig-like_dom"/>
</dbReference>
<dbReference type="SMART" id="SM00409">
    <property type="entry name" value="IG"/>
    <property type="match status" value="1"/>
</dbReference>
<organism evidence="12 13">
    <name type="scientific">Parambassis ranga</name>
    <name type="common">Indian glassy fish</name>
    <dbReference type="NCBI Taxonomy" id="210632"/>
    <lineage>
        <taxon>Eukaryota</taxon>
        <taxon>Metazoa</taxon>
        <taxon>Chordata</taxon>
        <taxon>Craniata</taxon>
        <taxon>Vertebrata</taxon>
        <taxon>Euteleostomi</taxon>
        <taxon>Actinopterygii</taxon>
        <taxon>Neopterygii</taxon>
        <taxon>Teleostei</taxon>
        <taxon>Neoteleostei</taxon>
        <taxon>Acanthomorphata</taxon>
        <taxon>Ovalentaria</taxon>
        <taxon>Ambassidae</taxon>
        <taxon>Parambassis</taxon>
    </lineage>
</organism>
<evidence type="ECO:0000256" key="9">
    <source>
        <dbReference type="SAM" id="MobiDB-lite"/>
    </source>
</evidence>
<dbReference type="PANTHER" id="PTHR13869:SF24">
    <property type="entry name" value="BASEMENT MEMBRANE-SPECIFIC HEPARAN SULFATE PROTEOGLYCAN CORE PROTEIN-LIKE"/>
    <property type="match status" value="1"/>
</dbReference>
<dbReference type="RefSeq" id="XP_028260833.1">
    <property type="nucleotide sequence ID" value="XM_028405032.1"/>
</dbReference>
<evidence type="ECO:0000256" key="2">
    <source>
        <dbReference type="ARBA" id="ARBA00022692"/>
    </source>
</evidence>
<dbReference type="InterPro" id="IPR003599">
    <property type="entry name" value="Ig_sub"/>
</dbReference>
<dbReference type="SUPFAM" id="SSF48726">
    <property type="entry name" value="Immunoglobulin"/>
    <property type="match status" value="1"/>
</dbReference>
<keyword evidence="12" id="KW-1185">Reference proteome</keyword>
<dbReference type="AlphaFoldDB" id="A0A6P7I4K6"/>
<keyword evidence="2 10" id="KW-0812">Transmembrane</keyword>
<sequence length="225" mass="24779">MVPPALILKGAFRFRCLWLSSVIKQSFKLALNVYTEPKKRCHPTVCVLGGHVYEQVTAETGQTVTLSCRATKRNIISVVVWKRVNLEEEGYVLLYRNKHYELDEQLPSFKGRVELKEGWKEDGDVSVILKNVSTEDSGRYECRVKQEGTKTELINTIRLSVGPSGHSGGHVGLIVGLVVGVLLVALIAAAAVVGLMIYRRCQKKSSSPPPDQPSHSADPLLESGP</sequence>